<evidence type="ECO:0000259" key="1">
    <source>
        <dbReference type="Pfam" id="PF26488"/>
    </source>
</evidence>
<reference evidence="2 3" key="2">
    <citation type="journal article" date="2012" name="BMC Genomics">
        <title>A comparative genomics perspective on the genetic content of the alkaliphilic haloarchaeon Natrialba magadii ATCC 43099T.</title>
        <authorList>
            <person name="Siddaramappa S."/>
            <person name="Challacombe J.F."/>
            <person name="Decastro R.E."/>
            <person name="Pfeiffer F."/>
            <person name="Sastre D.E."/>
            <person name="Gimenez M.I."/>
            <person name="Paggi R.A."/>
            <person name="Detter J.C."/>
            <person name="Davenport K.W."/>
            <person name="Goodwin L.A."/>
            <person name="Kyrpides N."/>
            <person name="Tapia R."/>
            <person name="Pitluck S."/>
            <person name="Lucas S."/>
            <person name="Woyke T."/>
            <person name="Maupin-Furlow J.A."/>
        </authorList>
    </citation>
    <scope>NUCLEOTIDE SEQUENCE [LARGE SCALE GENOMIC DNA]</scope>
    <source>
        <strain evidence="3">ATCC 43099 / DSM 3394 / CCM 3739 / CIP 104546 / IAM 13178 / JCM 8861 / NBRC 102185 / NCIMB 2190 / MS3</strain>
    </source>
</reference>
<accession>A0A1C9J6Y7</accession>
<evidence type="ECO:0000313" key="3">
    <source>
        <dbReference type="Proteomes" id="UP000001879"/>
    </source>
</evidence>
<evidence type="ECO:0000313" key="2">
    <source>
        <dbReference type="EMBL" id="AOP12860.1"/>
    </source>
</evidence>
<feature type="domain" description="DUF8158" evidence="1">
    <location>
        <begin position="2"/>
        <end position="60"/>
    </location>
</feature>
<dbReference type="Pfam" id="PF26488">
    <property type="entry name" value="DUF8158"/>
    <property type="match status" value="1"/>
</dbReference>
<protein>
    <recommendedName>
        <fullName evidence="1">DUF8158 domain-containing protein</fullName>
    </recommendedName>
</protein>
<gene>
    <name evidence="2" type="ordered locus">Nmag_0390</name>
</gene>
<dbReference type="Proteomes" id="UP000001879">
    <property type="component" value="Chromosome"/>
</dbReference>
<organism evidence="2 3">
    <name type="scientific">Natrialba magadii (strain ATCC 43099 / DSM 3394 / CCM 3739 / CIP 104546 / IAM 13178 / JCM 8861 / NBRC 102185 / NCIMB 2190 / MS3)</name>
    <name type="common">Natronobacterium magadii</name>
    <dbReference type="NCBI Taxonomy" id="547559"/>
    <lineage>
        <taxon>Archaea</taxon>
        <taxon>Methanobacteriati</taxon>
        <taxon>Methanobacteriota</taxon>
        <taxon>Stenosarchaea group</taxon>
        <taxon>Halobacteria</taxon>
        <taxon>Halobacteriales</taxon>
        <taxon>Natrialbaceae</taxon>
        <taxon>Natrialba</taxon>
    </lineage>
</organism>
<dbReference type="KEGG" id="nmg:Nmag_0390"/>
<reference evidence="3" key="1">
    <citation type="submission" date="2010-02" db="EMBL/GenBank/DDBJ databases">
        <title>Complete sequence of chromosome of Natrialba magadii ATCC 43099.</title>
        <authorList>
            <consortium name="US DOE Joint Genome Institute"/>
            <person name="Lucas S."/>
            <person name="Copeland A."/>
            <person name="Lapidus A."/>
            <person name="Cheng J.-F."/>
            <person name="Bruce D."/>
            <person name="Goodwin L."/>
            <person name="Pitluck S."/>
            <person name="Davenport K."/>
            <person name="Saunders E."/>
            <person name="Detter J.C."/>
            <person name="Han C."/>
            <person name="Tapia R."/>
            <person name="Land M."/>
            <person name="Hauser L."/>
            <person name="Kyrpides N."/>
            <person name="Mikhailova N."/>
            <person name="De Castro R.E."/>
            <person name="Maupin-Furlow J.A."/>
            <person name="Woyke T."/>
        </authorList>
    </citation>
    <scope>NUCLEOTIDE SEQUENCE [LARGE SCALE GENOMIC DNA]</scope>
    <source>
        <strain evidence="3">ATCC 43099 / DSM 3394 / CCM 3739 / CIP 104546 / IAM 13178 / JCM 8861 / NBRC 102185 / NCIMB 2190 / MS3</strain>
    </source>
</reference>
<sequence length="76" mass="8079">MVYDVSEVTGDSADPSVGDVVSIVLRRVSSPREGVHADSLAHTAVEEHGQDAVAECVRLINGGRTDASPNRITCFR</sequence>
<keyword evidence="3" id="KW-1185">Reference proteome</keyword>
<dbReference type="InterPro" id="IPR058471">
    <property type="entry name" value="DUF8158"/>
</dbReference>
<name>A0A1C9J6Y7_NATMM</name>
<dbReference type="EMBL" id="CP001932">
    <property type="protein sequence ID" value="AOP12860.1"/>
    <property type="molecule type" value="Genomic_DNA"/>
</dbReference>
<dbReference type="AlphaFoldDB" id="A0A1C9J6Y7"/>
<proteinExistence type="predicted"/>